<keyword evidence="4 6" id="KW-0658">Purine biosynthesis</keyword>
<dbReference type="InterPro" id="IPR003850">
    <property type="entry name" value="PurS"/>
</dbReference>
<dbReference type="SUPFAM" id="SSF82697">
    <property type="entry name" value="PurS-like"/>
    <property type="match status" value="1"/>
</dbReference>
<evidence type="ECO:0000313" key="7">
    <source>
        <dbReference type="EMBL" id="WFN36082.1"/>
    </source>
</evidence>
<dbReference type="GO" id="GO:0005737">
    <property type="term" value="C:cytoplasm"/>
    <property type="evidence" value="ECO:0007669"/>
    <property type="project" value="UniProtKB-SubCell"/>
</dbReference>
<sequence>MKFDVIITISLKSGMLNPEARAIQHALSNLGFETEYLKTADVFEIGLDASDIGSAQKKAEEMCERLLANPVIHSYSVEVK</sequence>
<keyword evidence="2 6" id="KW-0436">Ligase</keyword>
<dbReference type="GO" id="GO:0005524">
    <property type="term" value="F:ATP binding"/>
    <property type="evidence" value="ECO:0007669"/>
    <property type="project" value="UniProtKB-UniRule"/>
</dbReference>
<dbReference type="GO" id="GO:0006189">
    <property type="term" value="P:'de novo' IMP biosynthetic process"/>
    <property type="evidence" value="ECO:0007669"/>
    <property type="project" value="UniProtKB-UniRule"/>
</dbReference>
<gene>
    <name evidence="6 7" type="primary">purS</name>
    <name evidence="7" type="ORF">L1994_07985</name>
</gene>
<organism evidence="7 8">
    <name type="scientific">Methanomicrobium antiquum</name>
    <dbReference type="NCBI Taxonomy" id="487686"/>
    <lineage>
        <taxon>Archaea</taxon>
        <taxon>Methanobacteriati</taxon>
        <taxon>Methanobacteriota</taxon>
        <taxon>Stenosarchaea group</taxon>
        <taxon>Methanomicrobia</taxon>
        <taxon>Methanomicrobiales</taxon>
        <taxon>Methanomicrobiaceae</taxon>
        <taxon>Methanomicrobium</taxon>
    </lineage>
</organism>
<dbReference type="NCBIfam" id="NF004630">
    <property type="entry name" value="PRK05974.1"/>
    <property type="match status" value="1"/>
</dbReference>
<dbReference type="Pfam" id="PF02700">
    <property type="entry name" value="PurS"/>
    <property type="match status" value="1"/>
</dbReference>
<comment type="subcellular location">
    <subcellularLocation>
        <location evidence="6">Cytoplasm</location>
    </subcellularLocation>
</comment>
<dbReference type="NCBIfam" id="TIGR00302">
    <property type="entry name" value="phosphoribosylformylglycinamidine synthase subunit PurS"/>
    <property type="match status" value="1"/>
</dbReference>
<evidence type="ECO:0000256" key="3">
    <source>
        <dbReference type="ARBA" id="ARBA00022741"/>
    </source>
</evidence>
<dbReference type="GeneID" id="79950329"/>
<name>A0AAF0FM27_9EURY</name>
<evidence type="ECO:0000256" key="1">
    <source>
        <dbReference type="ARBA" id="ARBA00022490"/>
    </source>
</evidence>
<dbReference type="InterPro" id="IPR036604">
    <property type="entry name" value="PurS-like_sf"/>
</dbReference>
<dbReference type="EC" id="6.3.5.3" evidence="6"/>
<evidence type="ECO:0000256" key="4">
    <source>
        <dbReference type="ARBA" id="ARBA00022755"/>
    </source>
</evidence>
<dbReference type="Proteomes" id="UP001218895">
    <property type="component" value="Chromosome"/>
</dbReference>
<dbReference type="KEGG" id="manq:L1994_07985"/>
<dbReference type="RefSeq" id="WP_278098921.1">
    <property type="nucleotide sequence ID" value="NZ_CP091092.1"/>
</dbReference>
<comment type="pathway">
    <text evidence="6">Purine metabolism; IMP biosynthesis via de novo pathway; 5-amino-1-(5-phospho-D-ribosyl)imidazole from N(2)-formyl-N(1)-(5-phospho-D-ribosyl)glycinamide: step 1/2.</text>
</comment>
<evidence type="ECO:0000256" key="6">
    <source>
        <dbReference type="HAMAP-Rule" id="MF_01926"/>
    </source>
</evidence>
<evidence type="ECO:0000256" key="2">
    <source>
        <dbReference type="ARBA" id="ARBA00022598"/>
    </source>
</evidence>
<dbReference type="Gene3D" id="3.30.1280.10">
    <property type="entry name" value="Phosphoribosylformylglycinamidine synthase subunit PurS"/>
    <property type="match status" value="1"/>
</dbReference>
<dbReference type="EMBL" id="CP091092">
    <property type="protein sequence ID" value="WFN36082.1"/>
    <property type="molecule type" value="Genomic_DNA"/>
</dbReference>
<proteinExistence type="inferred from homology"/>
<reference evidence="7" key="1">
    <citation type="submission" date="2022-01" db="EMBL/GenBank/DDBJ databases">
        <title>Complete genome of Methanomicrobium antiquum DSM 21220.</title>
        <authorList>
            <person name="Chen S.-C."/>
            <person name="You Y.-T."/>
            <person name="Zhou Y.-Z."/>
            <person name="Lai M.-C."/>
        </authorList>
    </citation>
    <scope>NUCLEOTIDE SEQUENCE</scope>
    <source>
        <strain evidence="7">DSM 21220</strain>
    </source>
</reference>
<dbReference type="GO" id="GO:0004642">
    <property type="term" value="F:phosphoribosylformylglycinamidine synthase activity"/>
    <property type="evidence" value="ECO:0007669"/>
    <property type="project" value="UniProtKB-UniRule"/>
</dbReference>
<dbReference type="PANTHER" id="PTHR34696">
    <property type="entry name" value="PHOSPHORIBOSYLFORMYLGLYCINAMIDINE SYNTHASE SUBUNIT PURS"/>
    <property type="match status" value="1"/>
</dbReference>
<keyword evidence="5 6" id="KW-0067">ATP-binding</keyword>
<keyword evidence="1 6" id="KW-0963">Cytoplasm</keyword>
<keyword evidence="3 6" id="KW-0547">Nucleotide-binding</keyword>
<keyword evidence="8" id="KW-1185">Reference proteome</keyword>
<evidence type="ECO:0000313" key="8">
    <source>
        <dbReference type="Proteomes" id="UP001218895"/>
    </source>
</evidence>
<dbReference type="HAMAP" id="MF_01926">
    <property type="entry name" value="PurS"/>
    <property type="match status" value="1"/>
</dbReference>
<dbReference type="PANTHER" id="PTHR34696:SF1">
    <property type="entry name" value="PHOSPHORIBOSYLFORMYLGLYCINAMIDINE SYNTHASE SUBUNIT PURS"/>
    <property type="match status" value="1"/>
</dbReference>
<protein>
    <recommendedName>
        <fullName evidence="6">Phosphoribosylformylglycinamidine synthase subunit PurS</fullName>
        <shortName evidence="6">FGAM synthase</shortName>
        <ecNumber evidence="6">6.3.5.3</ecNumber>
    </recommendedName>
    <alternativeName>
        <fullName evidence="6">Formylglycinamide ribonucleotide amidotransferase subunit III</fullName>
        <shortName evidence="6">FGAR amidotransferase III</shortName>
        <shortName evidence="6">FGAR-AT III</shortName>
    </alternativeName>
    <alternativeName>
        <fullName evidence="6">Phosphoribosylformylglycinamidine synthase subunit III</fullName>
    </alternativeName>
</protein>
<comment type="similarity">
    <text evidence="6">Belongs to the PurS family.</text>
</comment>
<accession>A0AAF0FM27</accession>
<comment type="catalytic activity">
    <reaction evidence="6">
        <text>N(2)-formyl-N(1)-(5-phospho-beta-D-ribosyl)glycinamide + L-glutamine + ATP + H2O = 2-formamido-N(1)-(5-O-phospho-beta-D-ribosyl)acetamidine + L-glutamate + ADP + phosphate + H(+)</text>
        <dbReference type="Rhea" id="RHEA:17129"/>
        <dbReference type="ChEBI" id="CHEBI:15377"/>
        <dbReference type="ChEBI" id="CHEBI:15378"/>
        <dbReference type="ChEBI" id="CHEBI:29985"/>
        <dbReference type="ChEBI" id="CHEBI:30616"/>
        <dbReference type="ChEBI" id="CHEBI:43474"/>
        <dbReference type="ChEBI" id="CHEBI:58359"/>
        <dbReference type="ChEBI" id="CHEBI:147286"/>
        <dbReference type="ChEBI" id="CHEBI:147287"/>
        <dbReference type="ChEBI" id="CHEBI:456216"/>
        <dbReference type="EC" id="6.3.5.3"/>
    </reaction>
</comment>
<evidence type="ECO:0000256" key="5">
    <source>
        <dbReference type="ARBA" id="ARBA00022840"/>
    </source>
</evidence>
<dbReference type="AlphaFoldDB" id="A0AAF0FM27"/>
<comment type="function">
    <text evidence="6">Part of the phosphoribosylformylglycinamidine synthase complex involved in the purines biosynthetic pathway. Catalyzes the ATP-dependent conversion of formylglycinamide ribonucleotide (FGAR) and glutamine to yield formylglycinamidine ribonucleotide (FGAM) and glutamate. The FGAM synthase complex is composed of three subunits. PurQ produces an ammonia molecule by converting glutamine to glutamate. PurL transfers the ammonia molecule to FGAR to form FGAM in an ATP-dependent manner. PurS interacts with PurQ and PurL and is thought to assist in the transfer of the ammonia molecule from PurQ to PurL.</text>
</comment>
<comment type="subunit">
    <text evidence="6">Part of the FGAM synthase complex composed of 1 PurL, 1 PurQ and 2 PurS subunits.</text>
</comment>